<evidence type="ECO:0000256" key="6">
    <source>
        <dbReference type="PROSITE-ProRule" id="PRU00505"/>
    </source>
</evidence>
<dbReference type="GO" id="GO:0000981">
    <property type="term" value="F:DNA-binding transcription factor activity, RNA polymerase II-specific"/>
    <property type="evidence" value="ECO:0007669"/>
    <property type="project" value="TreeGrafter"/>
</dbReference>
<evidence type="ECO:0000256" key="4">
    <source>
        <dbReference type="ARBA" id="ARBA00023163"/>
    </source>
</evidence>
<feature type="domain" description="TEA" evidence="8">
    <location>
        <begin position="123"/>
        <end position="197"/>
    </location>
</feature>
<proteinExistence type="inferred from homology"/>
<name>C4Y917_CLAL4</name>
<feature type="region of interest" description="Disordered" evidence="7">
    <location>
        <begin position="246"/>
        <end position="265"/>
    </location>
</feature>
<evidence type="ECO:0000256" key="1">
    <source>
        <dbReference type="ARBA" id="ARBA00004123"/>
    </source>
</evidence>
<dbReference type="SMART" id="SM00426">
    <property type="entry name" value="TEA"/>
    <property type="match status" value="1"/>
</dbReference>
<protein>
    <recommendedName>
        <fullName evidence="8">TEA domain-containing protein</fullName>
    </recommendedName>
</protein>
<evidence type="ECO:0000256" key="7">
    <source>
        <dbReference type="SAM" id="MobiDB-lite"/>
    </source>
</evidence>
<accession>C4Y917</accession>
<evidence type="ECO:0000259" key="8">
    <source>
        <dbReference type="PROSITE" id="PS51088"/>
    </source>
</evidence>
<dbReference type="GO" id="GO:0005667">
    <property type="term" value="C:transcription regulator complex"/>
    <property type="evidence" value="ECO:0007669"/>
    <property type="project" value="TreeGrafter"/>
</dbReference>
<dbReference type="InParanoid" id="C4Y917"/>
<reference evidence="9 10" key="1">
    <citation type="journal article" date="2009" name="Nature">
        <title>Evolution of pathogenicity and sexual reproduction in eight Candida genomes.</title>
        <authorList>
            <person name="Butler G."/>
            <person name="Rasmussen M.D."/>
            <person name="Lin M.F."/>
            <person name="Santos M.A."/>
            <person name="Sakthikumar S."/>
            <person name="Munro C.A."/>
            <person name="Rheinbay E."/>
            <person name="Grabherr M."/>
            <person name="Forche A."/>
            <person name="Reedy J.L."/>
            <person name="Agrafioti I."/>
            <person name="Arnaud M.B."/>
            <person name="Bates S."/>
            <person name="Brown A.J."/>
            <person name="Brunke S."/>
            <person name="Costanzo M.C."/>
            <person name="Fitzpatrick D.A."/>
            <person name="de Groot P.W."/>
            <person name="Harris D."/>
            <person name="Hoyer L.L."/>
            <person name="Hube B."/>
            <person name="Klis F.M."/>
            <person name="Kodira C."/>
            <person name="Lennard N."/>
            <person name="Logue M.E."/>
            <person name="Martin R."/>
            <person name="Neiman A.M."/>
            <person name="Nikolaou E."/>
            <person name="Quail M.A."/>
            <person name="Quinn J."/>
            <person name="Santos M.C."/>
            <person name="Schmitzberger F.F."/>
            <person name="Sherlock G."/>
            <person name="Shah P."/>
            <person name="Silverstein K.A."/>
            <person name="Skrzypek M.S."/>
            <person name="Soll D."/>
            <person name="Staggs R."/>
            <person name="Stansfield I."/>
            <person name="Stumpf M.P."/>
            <person name="Sudbery P.E."/>
            <person name="Srikantha T."/>
            <person name="Zeng Q."/>
            <person name="Berman J."/>
            <person name="Berriman M."/>
            <person name="Heitman J."/>
            <person name="Gow N.A."/>
            <person name="Lorenz M.C."/>
            <person name="Birren B.W."/>
            <person name="Kellis M."/>
            <person name="Cuomo C.A."/>
        </authorList>
    </citation>
    <scope>NUCLEOTIDE SEQUENCE [LARGE SCALE GENOMIC DNA]</scope>
    <source>
        <strain evidence="9 10">ATCC 42720</strain>
    </source>
</reference>
<dbReference type="HOGENOM" id="CLU_022080_0_0_1"/>
<dbReference type="OMA" id="VHESSKM"/>
<dbReference type="RefSeq" id="XP_002615812.1">
    <property type="nucleotide sequence ID" value="XM_002615766.1"/>
</dbReference>
<organism evidence="9 10">
    <name type="scientific">Clavispora lusitaniae (strain ATCC 42720)</name>
    <name type="common">Yeast</name>
    <name type="synonym">Candida lusitaniae</name>
    <dbReference type="NCBI Taxonomy" id="306902"/>
    <lineage>
        <taxon>Eukaryota</taxon>
        <taxon>Fungi</taxon>
        <taxon>Dikarya</taxon>
        <taxon>Ascomycota</taxon>
        <taxon>Saccharomycotina</taxon>
        <taxon>Pichiomycetes</taxon>
        <taxon>Metschnikowiaceae</taxon>
        <taxon>Clavispora</taxon>
    </lineage>
</organism>
<dbReference type="PANTHER" id="PTHR11834">
    <property type="entry name" value="TRANSCRIPTIONAL ENHANCER FACTOR TEF RELATED"/>
    <property type="match status" value="1"/>
</dbReference>
<dbReference type="KEGG" id="clu:CLUG_04694"/>
<keyword evidence="5" id="KW-0539">Nucleus</keyword>
<evidence type="ECO:0000313" key="9">
    <source>
        <dbReference type="EMBL" id="EEQ40566.1"/>
    </source>
</evidence>
<gene>
    <name evidence="9" type="ORF">CLUG_04694</name>
</gene>
<comment type="subcellular location">
    <subcellularLocation>
        <location evidence="1">Nucleus</location>
    </subcellularLocation>
</comment>
<dbReference type="PROSITE" id="PS51088">
    <property type="entry name" value="TEA_2"/>
    <property type="match status" value="1"/>
</dbReference>
<evidence type="ECO:0000256" key="3">
    <source>
        <dbReference type="ARBA" id="ARBA00023015"/>
    </source>
</evidence>
<keyword evidence="3" id="KW-0805">Transcription regulation</keyword>
<dbReference type="PANTHER" id="PTHR11834:SF0">
    <property type="entry name" value="PROTEIN SCALLOPED"/>
    <property type="match status" value="1"/>
</dbReference>
<dbReference type="Pfam" id="PF01285">
    <property type="entry name" value="TEA"/>
    <property type="match status" value="1"/>
</dbReference>
<dbReference type="EMBL" id="CH408080">
    <property type="protein sequence ID" value="EEQ40566.1"/>
    <property type="molecule type" value="Genomic_DNA"/>
</dbReference>
<evidence type="ECO:0000256" key="5">
    <source>
        <dbReference type="ARBA" id="ARBA00023242"/>
    </source>
</evidence>
<dbReference type="InterPro" id="IPR000818">
    <property type="entry name" value="TEA/ATTS_dom"/>
</dbReference>
<dbReference type="Gene3D" id="6.10.20.40">
    <property type="entry name" value="TEA/ATTS domain"/>
    <property type="match status" value="1"/>
</dbReference>
<dbReference type="InterPro" id="IPR038096">
    <property type="entry name" value="TEA/ATTS_sf"/>
</dbReference>
<dbReference type="GeneID" id="8496344"/>
<dbReference type="Proteomes" id="UP000007703">
    <property type="component" value="Unassembled WGS sequence"/>
</dbReference>
<dbReference type="OrthoDB" id="10006572at2759"/>
<evidence type="ECO:0000313" key="10">
    <source>
        <dbReference type="Proteomes" id="UP000007703"/>
    </source>
</evidence>
<keyword evidence="4" id="KW-0804">Transcription</keyword>
<dbReference type="AlphaFoldDB" id="C4Y917"/>
<dbReference type="PRINTS" id="PR00065">
    <property type="entry name" value="TEADOMAIN"/>
</dbReference>
<dbReference type="STRING" id="306902.C4Y917"/>
<dbReference type="GO" id="GO:0000978">
    <property type="term" value="F:RNA polymerase II cis-regulatory region sequence-specific DNA binding"/>
    <property type="evidence" value="ECO:0007669"/>
    <property type="project" value="TreeGrafter"/>
</dbReference>
<dbReference type="GO" id="GO:0005634">
    <property type="term" value="C:nucleus"/>
    <property type="evidence" value="ECO:0007669"/>
    <property type="project" value="UniProtKB-SubCell"/>
</dbReference>
<dbReference type="InterPro" id="IPR050937">
    <property type="entry name" value="TEC1_TEAD_TF"/>
</dbReference>
<comment type="similarity">
    <text evidence="2">Belongs to the TEC1 family.</text>
</comment>
<evidence type="ECO:0000256" key="2">
    <source>
        <dbReference type="ARBA" id="ARBA00008421"/>
    </source>
</evidence>
<dbReference type="VEuPathDB" id="FungiDB:CLUG_04694"/>
<sequence length="577" mass="64251">MSSEMSATSVMKKLPMIVDIAIDTNGKTMYQVHETSKLVRREMPKSANFSETSLDTLELYDEPKSFSERTGSLSPSMDTKEKLVTSRSFLDPSSKFGNLESFGEMSKDHIGTSSTPLSTSSCPTGDDNIWGRDVQEAFEEVLAIVPKNGLNKIKIGGRSCGRNELISDYILAKTGKFRSRKQVSSHIQVIKNMGVKTSLIKLINDGPTFDTPEEAERNSHLFEEIFTKINLNKSLGVNSIYTSTAKGGGPIRRHSSANISSVQRRRKSHNSFMSVKNICFSLESMTAGVGPTYLSVQEDCQVKTLTIKENAAISNRFPGLEDFANLPVPVFHNMVRIFNPFLKPDDYSIDNGLRTSYMLEYSSPNSNLSSFTTVYSFGNEVLKVNEDDFQVNTTQPFLLKFWKCFFLQLLQQPTCSDAAFKGVTVKQVIYNSSEAPMSAIPKHKIKAVLLWEFSRVDEITQAVSSTARILLPQSLSNVTGGPDNHNKFGAGPQTYQTYNVQRPSHVVHEYPLYQVPPNQPEVDLAHMNNPNYGGVRQLPVNVPYAQFANPIYHPSANVDLTSVRSNPEDAPFAGQYY</sequence>
<feature type="DNA-binding region" description="TEA" evidence="6">
    <location>
        <begin position="123"/>
        <end position="197"/>
    </location>
</feature>